<dbReference type="PANTHER" id="PTHR34932">
    <property type="entry name" value="TRPL TRANSLOCATION DEFECT PROTEIN 14"/>
    <property type="match status" value="1"/>
</dbReference>
<feature type="domain" description="NadR/Ttd14 AAA" evidence="2">
    <location>
        <begin position="6"/>
        <end position="176"/>
    </location>
</feature>
<organism evidence="3 4">
    <name type="scientific">Eubacterium coprostanoligenes</name>
    <dbReference type="NCBI Taxonomy" id="290054"/>
    <lineage>
        <taxon>Bacteria</taxon>
        <taxon>Bacillati</taxon>
        <taxon>Bacillota</taxon>
        <taxon>Clostridia</taxon>
        <taxon>Eubacteriales</taxon>
        <taxon>Eubacteriaceae</taxon>
        <taxon>Eubacterium</taxon>
    </lineage>
</organism>
<dbReference type="PANTHER" id="PTHR34932:SF1">
    <property type="entry name" value="TRPL TRANSLOCATION DEFECT PROTEIN 14"/>
    <property type="match status" value="1"/>
</dbReference>
<dbReference type="SUPFAM" id="SSF55154">
    <property type="entry name" value="CYTH-like phosphatases"/>
    <property type="match status" value="1"/>
</dbReference>
<dbReference type="OrthoDB" id="5638848at2"/>
<dbReference type="AlphaFoldDB" id="A0A1T4KU59"/>
<dbReference type="GO" id="GO:0005525">
    <property type="term" value="F:GTP binding"/>
    <property type="evidence" value="ECO:0007669"/>
    <property type="project" value="TreeGrafter"/>
</dbReference>
<dbReference type="Pfam" id="PF13521">
    <property type="entry name" value="AAA_28"/>
    <property type="match status" value="1"/>
</dbReference>
<sequence length="349" mass="40258">MAKITKIAITGAPCSGKTSAVERLAADLYSASRDVFICPESAYEVIASGASRENYLAFETLVAKKQLENEAEILKKAEQSDKNEVVIIYDRGITDCFSYVEDKDALAENIGINIVDSWARYDALIVMETAPESEYFSTFARIETYEEALEYQKKLLAVTVGHSHLRFIKNESTFEEKYIYCKAEFESVLSGYEIEKKFLVEYPDFASLEKYNPFKAEISQTYLLCAVGSHRIRKRGSNGTFTYFETLKIRVTDSCSEEIENIISEQKYNELMESADPDKNTIIKDRYCFLYEGQYFELDVFRFWDDRAFLELELKSENQEYKLPPEIKVIEDVSDDYHYKNSYLAGLKL</sequence>
<reference evidence="3 4" key="1">
    <citation type="submission" date="2017-02" db="EMBL/GenBank/DDBJ databases">
        <authorList>
            <person name="Peterson S.W."/>
        </authorList>
    </citation>
    <scope>NUCLEOTIDE SEQUENCE [LARGE SCALE GENOMIC DNA]</scope>
    <source>
        <strain evidence="3 4">ATCC 51222</strain>
    </source>
</reference>
<dbReference type="Gene3D" id="2.40.320.10">
    <property type="entry name" value="Hypothetical Protein Pfu-838710-001"/>
    <property type="match status" value="1"/>
</dbReference>
<evidence type="ECO:0000259" key="1">
    <source>
        <dbReference type="Pfam" id="PF01928"/>
    </source>
</evidence>
<evidence type="ECO:0000313" key="3">
    <source>
        <dbReference type="EMBL" id="SJZ45975.1"/>
    </source>
</evidence>
<proteinExistence type="predicted"/>
<dbReference type="EMBL" id="FUWW01000005">
    <property type="protein sequence ID" value="SJZ45975.1"/>
    <property type="molecule type" value="Genomic_DNA"/>
</dbReference>
<dbReference type="InterPro" id="IPR023577">
    <property type="entry name" value="CYTH_domain"/>
</dbReference>
<dbReference type="STRING" id="290054.SAMN02745114_00608"/>
<dbReference type="SUPFAM" id="SSF52540">
    <property type="entry name" value="P-loop containing nucleoside triphosphate hydrolases"/>
    <property type="match status" value="1"/>
</dbReference>
<keyword evidence="4" id="KW-1185">Reference proteome</keyword>
<evidence type="ECO:0000313" key="4">
    <source>
        <dbReference type="Proteomes" id="UP000190657"/>
    </source>
</evidence>
<dbReference type="Pfam" id="PF01928">
    <property type="entry name" value="CYTH"/>
    <property type="match status" value="1"/>
</dbReference>
<dbReference type="Proteomes" id="UP000190657">
    <property type="component" value="Unassembled WGS sequence"/>
</dbReference>
<dbReference type="InterPro" id="IPR033469">
    <property type="entry name" value="CYTH-like_dom_sf"/>
</dbReference>
<accession>A0A1T4KU59</accession>
<dbReference type="RefSeq" id="WP_078768105.1">
    <property type="nucleotide sequence ID" value="NZ_FUWW01000005.1"/>
</dbReference>
<evidence type="ECO:0000259" key="2">
    <source>
        <dbReference type="Pfam" id="PF13521"/>
    </source>
</evidence>
<name>A0A1T4KU59_9FIRM</name>
<feature type="domain" description="CYTH" evidence="1">
    <location>
        <begin position="192"/>
        <end position="320"/>
    </location>
</feature>
<dbReference type="Gene3D" id="3.40.50.300">
    <property type="entry name" value="P-loop containing nucleotide triphosphate hydrolases"/>
    <property type="match status" value="1"/>
</dbReference>
<dbReference type="GO" id="GO:0070300">
    <property type="term" value="F:phosphatidic acid binding"/>
    <property type="evidence" value="ECO:0007669"/>
    <property type="project" value="TreeGrafter"/>
</dbReference>
<dbReference type="InterPro" id="IPR053227">
    <property type="entry name" value="TRPL-trafficking_regulator"/>
</dbReference>
<protein>
    <submittedName>
        <fullName evidence="3">CYTH domain-containing protein</fullName>
    </submittedName>
</protein>
<dbReference type="GO" id="GO:0035091">
    <property type="term" value="F:phosphatidylinositol binding"/>
    <property type="evidence" value="ECO:0007669"/>
    <property type="project" value="TreeGrafter"/>
</dbReference>
<dbReference type="InterPro" id="IPR038727">
    <property type="entry name" value="NadR/Ttd14_AAA_dom"/>
</dbReference>
<dbReference type="InterPro" id="IPR027417">
    <property type="entry name" value="P-loop_NTPase"/>
</dbReference>
<gene>
    <name evidence="3" type="ORF">SAMN02745114_00608</name>
</gene>